<dbReference type="Pfam" id="PF12344">
    <property type="entry name" value="UvrB"/>
    <property type="match status" value="1"/>
</dbReference>
<keyword evidence="7 13" id="KW-0067">ATP-binding</keyword>
<dbReference type="InterPro" id="IPR041471">
    <property type="entry name" value="UvrB_inter"/>
</dbReference>
<dbReference type="GO" id="GO:0005524">
    <property type="term" value="F:ATP binding"/>
    <property type="evidence" value="ECO:0007669"/>
    <property type="project" value="UniProtKB-UniRule"/>
</dbReference>
<dbReference type="PROSITE" id="PS51192">
    <property type="entry name" value="HELICASE_ATP_BIND_1"/>
    <property type="match status" value="1"/>
</dbReference>
<dbReference type="GO" id="GO:0003677">
    <property type="term" value="F:DNA binding"/>
    <property type="evidence" value="ECO:0007669"/>
    <property type="project" value="UniProtKB-UniRule"/>
</dbReference>
<evidence type="ECO:0000256" key="15">
    <source>
        <dbReference type="SAM" id="Coils"/>
    </source>
</evidence>
<evidence type="ECO:0000256" key="2">
    <source>
        <dbReference type="ARBA" id="ARBA00008533"/>
    </source>
</evidence>
<keyword evidence="8 13" id="KW-0267">Excision nuclease</keyword>
<feature type="binding site" evidence="13">
    <location>
        <begin position="97"/>
        <end position="104"/>
    </location>
    <ligand>
        <name>ATP</name>
        <dbReference type="ChEBI" id="CHEBI:30616"/>
    </ligand>
</feature>
<keyword evidence="3 13" id="KW-0963">Cytoplasm</keyword>
<evidence type="ECO:0000256" key="9">
    <source>
        <dbReference type="ARBA" id="ARBA00023204"/>
    </source>
</evidence>
<sequence length="745" mass="85145">MKNTRRLRLSVFIPQLSAGSGGEARKPLIATSHITQSRAKKWRVLFYDRAILGGMASAYKKNFQLVSEFKPSGDQPKAIEQIAENFNAGLKHQTLLGVTGSGKTFTMAHTIANLNQPALVLAPNKTLAAQLYAEFKELFPHNAVEYFVSYYDYYQPEAYIPSTDTYIEKDSAINEQIDRMRHSATRSLFDRRDVIIVSSVSCIYGLGSPEAYEGMMIQIVSNTSMKRDHLLRELIRIQYQRNNVDFSRGTVRVRGDNVEIFPPYEEERAVRVEFFGDYIERLSWIDPLTGQILEELDQIGIYPGSHHVTSDDSLKRAIKTIQDELRDRLVQLNQEMKLLEAQRLEQRTYYDIEMMEQMGFCQGIENYSRHMTGRGPGEPPPTLLEYFPKDFVTFIDESHVTVPQIGGMYRGDRARKMNLVEHGFRLPSALDNRPLNFQEFEAMMDKVVYVSATPGTYELQKSEGVIVEQIIRPTGLIDPIVEVRPVKHQVDDLLKEIRIRVSKQERVLITTLTKRSAEDLTEYYENLGIKVKYLHSEIDTMERMEILRDLRLGVFDVLVGINLLREGLDIPEVSLVGITDADKEGFLRSERSLVQTIGRAARNLNGRVILYGDTVTESMEKAINETERRRRIQSEYNEAHGITPQSVKKRIRDGLGEMFDGTVSTPLGGENKSAAIMQKFAQQPEKIQQEITKLRARMKELSANLEFEEAAKIRDEIKRLQIVELNVRSGEIEQESAEVVKDGLK</sequence>
<dbReference type="HAMAP" id="MF_00204">
    <property type="entry name" value="UvrB"/>
    <property type="match status" value="1"/>
</dbReference>
<gene>
    <name evidence="13 19" type="primary">uvrB</name>
    <name evidence="19" type="ordered locus">Bd2312</name>
</gene>
<evidence type="ECO:0000256" key="11">
    <source>
        <dbReference type="ARBA" id="ARBA00026033"/>
    </source>
</evidence>
<reference evidence="19 20" key="1">
    <citation type="journal article" date="2004" name="Science">
        <title>A predator unmasked: life cycle of Bdellovibrio bacteriovorus from a genomic perspective.</title>
        <authorList>
            <person name="Rendulic S."/>
            <person name="Jagtap P."/>
            <person name="Rosinus A."/>
            <person name="Eppinger M."/>
            <person name="Baar C."/>
            <person name="Lanz C."/>
            <person name="Keller H."/>
            <person name="Lambert C."/>
            <person name="Evans K.J."/>
            <person name="Goesmann A."/>
            <person name="Meyer F."/>
            <person name="Sockett R.E."/>
            <person name="Schuster S.C."/>
        </authorList>
    </citation>
    <scope>NUCLEOTIDE SEQUENCE [LARGE SCALE GENOMIC DNA]</scope>
    <source>
        <strain evidence="20">ATCC 15356 / DSM 50701 / NCIMB 9529 / HD100</strain>
    </source>
</reference>
<evidence type="ECO:0000313" key="19">
    <source>
        <dbReference type="EMBL" id="CAE80136.1"/>
    </source>
</evidence>
<evidence type="ECO:0000256" key="1">
    <source>
        <dbReference type="ARBA" id="ARBA00004496"/>
    </source>
</evidence>
<dbReference type="Pfam" id="PF17757">
    <property type="entry name" value="UvrB_inter"/>
    <property type="match status" value="1"/>
</dbReference>
<comment type="function">
    <text evidence="13">The UvrABC repair system catalyzes the recognition and processing of DNA lesions. A damage recognition complex composed of 2 UvrA and 2 UvrB subunits scans DNA for abnormalities. Upon binding of the UvrA(2)B(2) complex to a putative damaged site, the DNA wraps around one UvrB monomer. DNA wrap is dependent on ATP binding by UvrB and probably causes local melting of the DNA helix, facilitating insertion of UvrB beta-hairpin between the DNA strands. Then UvrB probes one DNA strand for the presence of a lesion. If a lesion is found the UvrA subunits dissociate and the UvrB-DNA preincision complex is formed. This complex is subsequently bound by UvrC and the second UvrB is released. If no lesion is found, the DNA wraps around the other UvrB subunit that will check the other stand for damage.</text>
</comment>
<feature type="domain" description="Helicase C-terminal" evidence="18">
    <location>
        <begin position="489"/>
        <end position="655"/>
    </location>
</feature>
<dbReference type="InterPro" id="IPR036876">
    <property type="entry name" value="UVR_dom_sf"/>
</dbReference>
<dbReference type="EMBL" id="BX842652">
    <property type="protein sequence ID" value="CAE80136.1"/>
    <property type="molecule type" value="Genomic_DNA"/>
</dbReference>
<dbReference type="InterPro" id="IPR004807">
    <property type="entry name" value="UvrB"/>
</dbReference>
<dbReference type="Pfam" id="PF02151">
    <property type="entry name" value="UVR"/>
    <property type="match status" value="1"/>
</dbReference>
<dbReference type="Gene3D" id="3.40.50.300">
    <property type="entry name" value="P-loop containing nucleotide triphosphate hydrolases"/>
    <property type="match status" value="3"/>
</dbReference>
<dbReference type="Pfam" id="PF00271">
    <property type="entry name" value="Helicase_C"/>
    <property type="match status" value="1"/>
</dbReference>
<feature type="coiled-coil region" evidence="15">
    <location>
        <begin position="315"/>
        <end position="342"/>
    </location>
</feature>
<dbReference type="InterPro" id="IPR001943">
    <property type="entry name" value="UVR_dom"/>
</dbReference>
<feature type="domain" description="Helicase ATP-binding" evidence="17">
    <location>
        <begin position="84"/>
        <end position="242"/>
    </location>
</feature>
<dbReference type="SUPFAM" id="SSF52540">
    <property type="entry name" value="P-loop containing nucleoside triphosphate hydrolases"/>
    <property type="match status" value="2"/>
</dbReference>
<dbReference type="SUPFAM" id="SSF46600">
    <property type="entry name" value="C-terminal UvrC-binding domain of UvrB"/>
    <property type="match status" value="1"/>
</dbReference>
<keyword evidence="9 13" id="KW-0234">DNA repair</keyword>
<comment type="domain">
    <text evidence="13">The beta-hairpin motif is involved in DNA binding.</text>
</comment>
<accession>Q6MKS1</accession>
<keyword evidence="15" id="KW-0175">Coiled coil</keyword>
<dbReference type="PROSITE" id="PS50151">
    <property type="entry name" value="UVR"/>
    <property type="match status" value="1"/>
</dbReference>
<evidence type="ECO:0000259" key="18">
    <source>
        <dbReference type="PROSITE" id="PS51194"/>
    </source>
</evidence>
<dbReference type="InterPro" id="IPR024759">
    <property type="entry name" value="UvrB_YAD/RRR_dom"/>
</dbReference>
<dbReference type="GO" id="GO:0009432">
    <property type="term" value="P:SOS response"/>
    <property type="evidence" value="ECO:0007669"/>
    <property type="project" value="UniProtKB-UniRule"/>
</dbReference>
<dbReference type="CDD" id="cd18790">
    <property type="entry name" value="SF2_C_UvrB"/>
    <property type="match status" value="1"/>
</dbReference>
<evidence type="ECO:0000259" key="17">
    <source>
        <dbReference type="PROSITE" id="PS51192"/>
    </source>
</evidence>
<dbReference type="GO" id="GO:0009380">
    <property type="term" value="C:excinuclease repair complex"/>
    <property type="evidence" value="ECO:0007669"/>
    <property type="project" value="InterPro"/>
</dbReference>
<dbReference type="SMART" id="SM00487">
    <property type="entry name" value="DEXDc"/>
    <property type="match status" value="1"/>
</dbReference>
<protein>
    <recommendedName>
        <fullName evidence="12 13">UvrABC system protein B</fullName>
        <shortName evidence="13">Protein UvrB</shortName>
    </recommendedName>
    <alternativeName>
        <fullName evidence="13">Excinuclease ABC subunit B</fullName>
    </alternativeName>
</protein>
<evidence type="ECO:0000256" key="5">
    <source>
        <dbReference type="ARBA" id="ARBA00022763"/>
    </source>
</evidence>
<keyword evidence="20" id="KW-1185">Reference proteome</keyword>
<feature type="short sequence motif" description="Beta-hairpin" evidence="13">
    <location>
        <begin position="150"/>
        <end position="173"/>
    </location>
</feature>
<dbReference type="PROSITE" id="PS51194">
    <property type="entry name" value="HELICASE_CTER"/>
    <property type="match status" value="1"/>
</dbReference>
<evidence type="ECO:0000256" key="12">
    <source>
        <dbReference type="ARBA" id="ARBA00029504"/>
    </source>
</evidence>
<dbReference type="eggNOG" id="COG0556">
    <property type="taxonomic scope" value="Bacteria"/>
</dbReference>
<evidence type="ECO:0000256" key="14">
    <source>
        <dbReference type="RuleBase" id="RU003587"/>
    </source>
</evidence>
<dbReference type="NCBIfam" id="TIGR00631">
    <property type="entry name" value="uvrb"/>
    <property type="match status" value="1"/>
</dbReference>
<dbReference type="InterPro" id="IPR006935">
    <property type="entry name" value="Helicase/UvrB_N"/>
</dbReference>
<evidence type="ECO:0000256" key="13">
    <source>
        <dbReference type="HAMAP-Rule" id="MF_00204"/>
    </source>
</evidence>
<proteinExistence type="inferred from homology"/>
<dbReference type="InterPro" id="IPR027417">
    <property type="entry name" value="P-loop_NTPase"/>
</dbReference>
<evidence type="ECO:0000256" key="6">
    <source>
        <dbReference type="ARBA" id="ARBA00022769"/>
    </source>
</evidence>
<comment type="similarity">
    <text evidence="2 13 14">Belongs to the UvrB family.</text>
</comment>
<organism evidence="19 20">
    <name type="scientific">Bdellovibrio bacteriovorus (strain ATCC 15356 / DSM 50701 / NCIMB 9529 / HD100)</name>
    <dbReference type="NCBI Taxonomy" id="264462"/>
    <lineage>
        <taxon>Bacteria</taxon>
        <taxon>Pseudomonadati</taxon>
        <taxon>Bdellovibrionota</taxon>
        <taxon>Bdellovibrionia</taxon>
        <taxon>Bdellovibrionales</taxon>
        <taxon>Pseudobdellovibrionaceae</taxon>
        <taxon>Bdellovibrio</taxon>
    </lineage>
</organism>
<dbReference type="InterPro" id="IPR001650">
    <property type="entry name" value="Helicase_C-like"/>
</dbReference>
<dbReference type="CDD" id="cd17916">
    <property type="entry name" value="DEXHc_UvrB"/>
    <property type="match status" value="1"/>
</dbReference>
<dbReference type="Proteomes" id="UP000008080">
    <property type="component" value="Chromosome"/>
</dbReference>
<evidence type="ECO:0000313" key="20">
    <source>
        <dbReference type="Proteomes" id="UP000008080"/>
    </source>
</evidence>
<evidence type="ECO:0000256" key="8">
    <source>
        <dbReference type="ARBA" id="ARBA00022881"/>
    </source>
</evidence>
<dbReference type="HOGENOM" id="CLU_009621_2_1_7"/>
<dbReference type="InterPro" id="IPR014001">
    <property type="entry name" value="Helicase_ATP-bd"/>
</dbReference>
<dbReference type="AlphaFoldDB" id="Q6MKS1"/>
<dbReference type="Pfam" id="PF04851">
    <property type="entry name" value="ResIII"/>
    <property type="match status" value="1"/>
</dbReference>
<evidence type="ECO:0000256" key="3">
    <source>
        <dbReference type="ARBA" id="ARBA00022490"/>
    </source>
</evidence>
<keyword evidence="6 13" id="KW-0228">DNA excision</keyword>
<evidence type="ECO:0000256" key="10">
    <source>
        <dbReference type="ARBA" id="ARBA00023236"/>
    </source>
</evidence>
<dbReference type="GO" id="GO:0016887">
    <property type="term" value="F:ATP hydrolysis activity"/>
    <property type="evidence" value="ECO:0007669"/>
    <property type="project" value="InterPro"/>
</dbReference>
<dbReference type="GO" id="GO:0006289">
    <property type="term" value="P:nucleotide-excision repair"/>
    <property type="evidence" value="ECO:0007669"/>
    <property type="project" value="UniProtKB-UniRule"/>
</dbReference>
<dbReference type="Gene3D" id="4.10.860.10">
    <property type="entry name" value="UVR domain"/>
    <property type="match status" value="1"/>
</dbReference>
<dbReference type="PANTHER" id="PTHR24029">
    <property type="entry name" value="UVRABC SYSTEM PROTEIN B"/>
    <property type="match status" value="1"/>
</dbReference>
<dbReference type="STRING" id="264462.Bd2312"/>
<dbReference type="KEGG" id="bba:Bd2312"/>
<dbReference type="Gene3D" id="6.10.140.240">
    <property type="match status" value="1"/>
</dbReference>
<evidence type="ECO:0000256" key="4">
    <source>
        <dbReference type="ARBA" id="ARBA00022741"/>
    </source>
</evidence>
<feature type="domain" description="UVR" evidence="16">
    <location>
        <begin position="688"/>
        <end position="723"/>
    </location>
</feature>
<dbReference type="SMART" id="SM00490">
    <property type="entry name" value="HELICc"/>
    <property type="match status" value="1"/>
</dbReference>
<dbReference type="PANTHER" id="PTHR24029:SF0">
    <property type="entry name" value="UVRABC SYSTEM PROTEIN B"/>
    <property type="match status" value="1"/>
</dbReference>
<keyword evidence="5 13" id="KW-0227">DNA damage</keyword>
<dbReference type="GO" id="GO:0009381">
    <property type="term" value="F:excinuclease ABC activity"/>
    <property type="evidence" value="ECO:0007669"/>
    <property type="project" value="UniProtKB-UniRule"/>
</dbReference>
<comment type="subunit">
    <text evidence="11 13 14">Forms a heterotetramer with UvrA during the search for lesions. Interacts with UvrC in an incision complex.</text>
</comment>
<keyword evidence="10 13" id="KW-0742">SOS response</keyword>
<name>Q6MKS1_BDEBA</name>
<dbReference type="NCBIfam" id="NF003673">
    <property type="entry name" value="PRK05298.1"/>
    <property type="match status" value="1"/>
</dbReference>
<evidence type="ECO:0000256" key="7">
    <source>
        <dbReference type="ARBA" id="ARBA00022840"/>
    </source>
</evidence>
<evidence type="ECO:0000259" key="16">
    <source>
        <dbReference type="PROSITE" id="PS50151"/>
    </source>
</evidence>
<dbReference type="GO" id="GO:0005737">
    <property type="term" value="C:cytoplasm"/>
    <property type="evidence" value="ECO:0007669"/>
    <property type="project" value="UniProtKB-SubCell"/>
</dbReference>
<keyword evidence="4 13" id="KW-0547">Nucleotide-binding</keyword>
<comment type="subcellular location">
    <subcellularLocation>
        <location evidence="1 13 14">Cytoplasm</location>
    </subcellularLocation>
</comment>